<dbReference type="InterPro" id="IPR025375">
    <property type="entry name" value="DUF4365"/>
</dbReference>
<name>A0AAU7BDQ5_9PSED</name>
<reference evidence="2" key="2">
    <citation type="submission" date="2024-05" db="EMBL/GenBank/DDBJ databases">
        <authorList>
            <person name="Mellies J."/>
            <person name="Newton I."/>
        </authorList>
    </citation>
    <scope>NUCLEOTIDE SEQUENCE</scope>
    <source>
        <strain evidence="2">13.2</strain>
    </source>
</reference>
<sequence>MSDWPVAPDEEIMGRTGVHLVGMKVHQDLRWIFRELSSTDLGIDGEIEARLDDNSSHGKRLSLQIKCGPSYLKEESEEHFIYRGNYKHLRYWTELSEPVLIILCDPELGCCWWQHVDMQNINFHEKGWSIKVPKSQPLTRQSIKSLTSISNLYRKNDLIELLLRDWFGWRFQHKIQFASDLSIPRDYHWLSMLAQTDTDFIMIDYLTADVDGFRSRKLKT</sequence>
<proteinExistence type="predicted"/>
<organism evidence="2">
    <name type="scientific">Pseudomonas sp. 13.2</name>
    <dbReference type="NCBI Taxonomy" id="3144665"/>
    <lineage>
        <taxon>Bacteria</taxon>
        <taxon>Pseudomonadati</taxon>
        <taxon>Pseudomonadota</taxon>
        <taxon>Gammaproteobacteria</taxon>
        <taxon>Pseudomonadales</taxon>
        <taxon>Pseudomonadaceae</taxon>
        <taxon>Pseudomonas</taxon>
    </lineage>
</organism>
<accession>A0AAU7BDQ5</accession>
<dbReference type="Pfam" id="PF14280">
    <property type="entry name" value="DUF4365"/>
    <property type="match status" value="1"/>
</dbReference>
<feature type="domain" description="DUF4365" evidence="1">
    <location>
        <begin position="15"/>
        <end position="147"/>
    </location>
</feature>
<protein>
    <submittedName>
        <fullName evidence="2">DUF4365 domain-containing protein</fullName>
    </submittedName>
</protein>
<reference evidence="2" key="1">
    <citation type="journal article" date="2019" name="Microbiol. Resour. Announc.">
        <title>Draft Genome Sequences of Five Environmental Bacterial Isolates That Degrade Polyethylene Terephthalate Plastic.</title>
        <authorList>
            <person name="Leon-Zayas R."/>
            <person name="Roberts C."/>
            <person name="Vague M."/>
            <person name="Mellies J.L."/>
        </authorList>
    </citation>
    <scope>NUCLEOTIDE SEQUENCE</scope>
    <source>
        <strain evidence="2">13.2</strain>
    </source>
</reference>
<evidence type="ECO:0000259" key="1">
    <source>
        <dbReference type="Pfam" id="PF14280"/>
    </source>
</evidence>
<dbReference type="EMBL" id="CP157179">
    <property type="protein sequence ID" value="XBG30667.1"/>
    <property type="molecule type" value="Genomic_DNA"/>
</dbReference>
<evidence type="ECO:0000313" key="2">
    <source>
        <dbReference type="EMBL" id="XBG30667.1"/>
    </source>
</evidence>
<gene>
    <name evidence="2" type="ORF">ABH853_18805</name>
</gene>
<dbReference type="AlphaFoldDB" id="A0AAU7BDQ5"/>